<dbReference type="SUPFAM" id="SSF117396">
    <property type="entry name" value="TM1631-like"/>
    <property type="match status" value="1"/>
</dbReference>
<evidence type="ECO:0000313" key="2">
    <source>
        <dbReference type="Proteomes" id="UP001157109"/>
    </source>
</evidence>
<dbReference type="PANTHER" id="PTHR30348">
    <property type="entry name" value="UNCHARACTERIZED PROTEIN YECE"/>
    <property type="match status" value="1"/>
</dbReference>
<evidence type="ECO:0008006" key="3">
    <source>
        <dbReference type="Google" id="ProtNLM"/>
    </source>
</evidence>
<sequence length="110" mass="12622">MRHALEPRHASWADPEAHALLAEHDVAMVVSDLAGRYPMFEVATTDLVYVRLHGHTRLYRSGYEPASLEAWAQRCHRWRAEGRDVLVYFDNSAEGRAPHDALALMRRLET</sequence>
<dbReference type="InterPro" id="IPR036520">
    <property type="entry name" value="UPF0759_sf"/>
</dbReference>
<protein>
    <recommendedName>
        <fullName evidence="3">DUF72 domain-containing protein</fullName>
    </recommendedName>
</protein>
<dbReference type="PANTHER" id="PTHR30348:SF4">
    <property type="entry name" value="DUF72 DOMAIN-CONTAINING PROTEIN"/>
    <property type="match status" value="1"/>
</dbReference>
<comment type="caution">
    <text evidence="1">The sequence shown here is derived from an EMBL/GenBank/DDBJ whole genome shotgun (WGS) entry which is preliminary data.</text>
</comment>
<dbReference type="Pfam" id="PF01904">
    <property type="entry name" value="DUF72"/>
    <property type="match status" value="1"/>
</dbReference>
<gene>
    <name evidence="1" type="ORF">GCM10025862_33470</name>
</gene>
<organism evidence="1 2">
    <name type="scientific">Arsenicicoccus piscis</name>
    <dbReference type="NCBI Taxonomy" id="673954"/>
    <lineage>
        <taxon>Bacteria</taxon>
        <taxon>Bacillati</taxon>
        <taxon>Actinomycetota</taxon>
        <taxon>Actinomycetes</taxon>
        <taxon>Micrococcales</taxon>
        <taxon>Intrasporangiaceae</taxon>
        <taxon>Arsenicicoccus</taxon>
    </lineage>
</organism>
<dbReference type="Gene3D" id="3.20.20.410">
    <property type="entry name" value="Protein of unknown function UPF0759"/>
    <property type="match status" value="1"/>
</dbReference>
<evidence type="ECO:0000313" key="1">
    <source>
        <dbReference type="EMBL" id="GMA21326.1"/>
    </source>
</evidence>
<dbReference type="EMBL" id="BSUJ01000001">
    <property type="protein sequence ID" value="GMA21326.1"/>
    <property type="molecule type" value="Genomic_DNA"/>
</dbReference>
<keyword evidence="2" id="KW-1185">Reference proteome</keyword>
<reference evidence="2" key="1">
    <citation type="journal article" date="2019" name="Int. J. Syst. Evol. Microbiol.">
        <title>The Global Catalogue of Microorganisms (GCM) 10K type strain sequencing project: providing services to taxonomists for standard genome sequencing and annotation.</title>
        <authorList>
            <consortium name="The Broad Institute Genomics Platform"/>
            <consortium name="The Broad Institute Genome Sequencing Center for Infectious Disease"/>
            <person name="Wu L."/>
            <person name="Ma J."/>
        </authorList>
    </citation>
    <scope>NUCLEOTIDE SEQUENCE [LARGE SCALE GENOMIC DNA]</scope>
    <source>
        <strain evidence="2">NBRC 105830</strain>
    </source>
</reference>
<name>A0ABQ6HS78_9MICO</name>
<accession>A0ABQ6HS78</accession>
<proteinExistence type="predicted"/>
<dbReference type="Proteomes" id="UP001157109">
    <property type="component" value="Unassembled WGS sequence"/>
</dbReference>
<dbReference type="InterPro" id="IPR002763">
    <property type="entry name" value="DUF72"/>
</dbReference>